<dbReference type="Proteomes" id="UP001219525">
    <property type="component" value="Unassembled WGS sequence"/>
</dbReference>
<evidence type="ECO:0000256" key="1">
    <source>
        <dbReference type="ARBA" id="ARBA00022527"/>
    </source>
</evidence>
<evidence type="ECO:0000313" key="11">
    <source>
        <dbReference type="EMBL" id="KAJ7201606.1"/>
    </source>
</evidence>
<dbReference type="InterPro" id="IPR008271">
    <property type="entry name" value="Ser/Thr_kinase_AS"/>
</dbReference>
<dbReference type="SMART" id="SM00220">
    <property type="entry name" value="S_TKc"/>
    <property type="match status" value="1"/>
</dbReference>
<keyword evidence="12" id="KW-1185">Reference proteome</keyword>
<evidence type="ECO:0000256" key="5">
    <source>
        <dbReference type="ARBA" id="ARBA00022777"/>
    </source>
</evidence>
<feature type="domain" description="Protein kinase" evidence="9">
    <location>
        <begin position="4"/>
        <end position="278"/>
    </location>
</feature>
<evidence type="ECO:0000259" key="9">
    <source>
        <dbReference type="PROSITE" id="PS50011"/>
    </source>
</evidence>
<dbReference type="PROSITE" id="PS51285">
    <property type="entry name" value="AGC_KINASE_CTER"/>
    <property type="match status" value="1"/>
</dbReference>
<dbReference type="PROSITE" id="PS50011">
    <property type="entry name" value="PROTEIN_KINASE_DOM"/>
    <property type="match status" value="1"/>
</dbReference>
<evidence type="ECO:0000313" key="12">
    <source>
        <dbReference type="Proteomes" id="UP001219525"/>
    </source>
</evidence>
<evidence type="ECO:0000256" key="6">
    <source>
        <dbReference type="ARBA" id="ARBA00022840"/>
    </source>
</evidence>
<evidence type="ECO:0000259" key="10">
    <source>
        <dbReference type="PROSITE" id="PS51285"/>
    </source>
</evidence>
<dbReference type="PROSITE" id="PS00108">
    <property type="entry name" value="PROTEIN_KINASE_ST"/>
    <property type="match status" value="1"/>
</dbReference>
<accession>A0AAD6V7B6</accession>
<dbReference type="Gene3D" id="1.10.510.10">
    <property type="entry name" value="Transferase(Phosphotransferase) domain 1"/>
    <property type="match status" value="1"/>
</dbReference>
<protein>
    <submittedName>
        <fullName evidence="11">Kinase-like domain-containing protein</fullName>
    </submittedName>
</protein>
<keyword evidence="6 7" id="KW-0067">ATP-binding</keyword>
<sequence length="332" mass="37027">LDDFDILHRIGWGATSTVYLVRERATGNLYALKQALKHSSNGDVAEEQRTLRHLAETPDVPKSLLPLIASWSDSEYIYFLTPWCGGKDLSVLLANRQFLAKERVKAYMAQLIVAVEALHDQRIIHRDIKPDNIFVTNDGNLVLGDFGCAKRFNLEIDDASSHGSFFKLPEDDVACVTRDRCGTLYYMSPAQHAGTEYSFDADIWALGLVFFKMSTGRLPFGENAEGVNAIHAAYAEDPIVITTADEFDVLGLHLIQAMLVKDGKERLTIKDVKAHPYFSGVDWDAVARHKAPVPWVPKVPEVPQEPRKNMISPGSPCESGVDSFDFVSQRFS</sequence>
<feature type="binding site" evidence="7">
    <location>
        <position position="33"/>
    </location>
    <ligand>
        <name>ATP</name>
        <dbReference type="ChEBI" id="CHEBI:30616"/>
    </ligand>
</feature>
<comment type="similarity">
    <text evidence="8">Belongs to the protein kinase superfamily.</text>
</comment>
<dbReference type="PROSITE" id="PS00107">
    <property type="entry name" value="PROTEIN_KINASE_ATP"/>
    <property type="match status" value="1"/>
</dbReference>
<dbReference type="InterPro" id="IPR011009">
    <property type="entry name" value="Kinase-like_dom_sf"/>
</dbReference>
<dbReference type="InterPro" id="IPR000719">
    <property type="entry name" value="Prot_kinase_dom"/>
</dbReference>
<reference evidence="11" key="1">
    <citation type="submission" date="2023-03" db="EMBL/GenBank/DDBJ databases">
        <title>Massive genome expansion in bonnet fungi (Mycena s.s.) driven by repeated elements and novel gene families across ecological guilds.</title>
        <authorList>
            <consortium name="Lawrence Berkeley National Laboratory"/>
            <person name="Harder C.B."/>
            <person name="Miyauchi S."/>
            <person name="Viragh M."/>
            <person name="Kuo A."/>
            <person name="Thoen E."/>
            <person name="Andreopoulos B."/>
            <person name="Lu D."/>
            <person name="Skrede I."/>
            <person name="Drula E."/>
            <person name="Henrissat B."/>
            <person name="Morin E."/>
            <person name="Kohler A."/>
            <person name="Barry K."/>
            <person name="LaButti K."/>
            <person name="Morin E."/>
            <person name="Salamov A."/>
            <person name="Lipzen A."/>
            <person name="Mereny Z."/>
            <person name="Hegedus B."/>
            <person name="Baldrian P."/>
            <person name="Stursova M."/>
            <person name="Weitz H."/>
            <person name="Taylor A."/>
            <person name="Grigoriev I.V."/>
            <person name="Nagy L.G."/>
            <person name="Martin F."/>
            <person name="Kauserud H."/>
        </authorList>
    </citation>
    <scope>NUCLEOTIDE SEQUENCE</scope>
    <source>
        <strain evidence="11">9144</strain>
    </source>
</reference>
<dbReference type="PANTHER" id="PTHR24351">
    <property type="entry name" value="RIBOSOMAL PROTEIN S6 KINASE"/>
    <property type="match status" value="1"/>
</dbReference>
<dbReference type="InterPro" id="IPR017441">
    <property type="entry name" value="Protein_kinase_ATP_BS"/>
</dbReference>
<evidence type="ECO:0000256" key="3">
    <source>
        <dbReference type="ARBA" id="ARBA00022679"/>
    </source>
</evidence>
<feature type="non-terminal residue" evidence="11">
    <location>
        <position position="332"/>
    </location>
</feature>
<feature type="non-terminal residue" evidence="11">
    <location>
        <position position="1"/>
    </location>
</feature>
<keyword evidence="3" id="KW-0808">Transferase</keyword>
<evidence type="ECO:0000256" key="7">
    <source>
        <dbReference type="PROSITE-ProRule" id="PRU10141"/>
    </source>
</evidence>
<dbReference type="InterPro" id="IPR000961">
    <property type="entry name" value="AGC-kinase_C"/>
</dbReference>
<dbReference type="EMBL" id="JARJCW010000058">
    <property type="protein sequence ID" value="KAJ7201606.1"/>
    <property type="molecule type" value="Genomic_DNA"/>
</dbReference>
<keyword evidence="5 11" id="KW-0418">Kinase</keyword>
<name>A0AAD6V7B6_9AGAR</name>
<dbReference type="Pfam" id="PF00069">
    <property type="entry name" value="Pkinase"/>
    <property type="match status" value="1"/>
</dbReference>
<evidence type="ECO:0000256" key="4">
    <source>
        <dbReference type="ARBA" id="ARBA00022741"/>
    </source>
</evidence>
<evidence type="ECO:0000256" key="8">
    <source>
        <dbReference type="RuleBase" id="RU000304"/>
    </source>
</evidence>
<proteinExistence type="inferred from homology"/>
<keyword evidence="1 8" id="KW-0723">Serine/threonine-protein kinase</keyword>
<comment type="caution">
    <text evidence="11">The sequence shown here is derived from an EMBL/GenBank/DDBJ whole genome shotgun (WGS) entry which is preliminary data.</text>
</comment>
<dbReference type="GO" id="GO:0005524">
    <property type="term" value="F:ATP binding"/>
    <property type="evidence" value="ECO:0007669"/>
    <property type="project" value="UniProtKB-UniRule"/>
</dbReference>
<keyword evidence="4 7" id="KW-0547">Nucleotide-binding</keyword>
<organism evidence="11 12">
    <name type="scientific">Mycena pura</name>
    <dbReference type="NCBI Taxonomy" id="153505"/>
    <lineage>
        <taxon>Eukaryota</taxon>
        <taxon>Fungi</taxon>
        <taxon>Dikarya</taxon>
        <taxon>Basidiomycota</taxon>
        <taxon>Agaricomycotina</taxon>
        <taxon>Agaricomycetes</taxon>
        <taxon>Agaricomycetidae</taxon>
        <taxon>Agaricales</taxon>
        <taxon>Marasmiineae</taxon>
        <taxon>Mycenaceae</taxon>
        <taxon>Mycena</taxon>
    </lineage>
</organism>
<evidence type="ECO:0000256" key="2">
    <source>
        <dbReference type="ARBA" id="ARBA00022553"/>
    </source>
</evidence>
<dbReference type="AlphaFoldDB" id="A0AAD6V7B6"/>
<feature type="domain" description="AGC-kinase C-terminal" evidence="10">
    <location>
        <begin position="279"/>
        <end position="332"/>
    </location>
</feature>
<keyword evidence="2" id="KW-0597">Phosphoprotein</keyword>
<dbReference type="Gene3D" id="3.30.200.20">
    <property type="entry name" value="Phosphorylase Kinase, domain 1"/>
    <property type="match status" value="1"/>
</dbReference>
<gene>
    <name evidence="11" type="ORF">GGX14DRAFT_655503</name>
</gene>
<dbReference type="GO" id="GO:0004674">
    <property type="term" value="F:protein serine/threonine kinase activity"/>
    <property type="evidence" value="ECO:0007669"/>
    <property type="project" value="UniProtKB-KW"/>
</dbReference>
<dbReference type="SUPFAM" id="SSF56112">
    <property type="entry name" value="Protein kinase-like (PK-like)"/>
    <property type="match status" value="1"/>
</dbReference>